<dbReference type="Gene3D" id="3.40.710.10">
    <property type="entry name" value="DD-peptidase/beta-lactamase superfamily"/>
    <property type="match status" value="1"/>
</dbReference>
<dbReference type="InterPro" id="IPR012338">
    <property type="entry name" value="Beta-lactam/transpept-like"/>
</dbReference>
<gene>
    <name evidence="1" type="ORF">CA13_60240</name>
</gene>
<accession>A0A5C5ZB61</accession>
<evidence type="ECO:0008006" key="3">
    <source>
        <dbReference type="Google" id="ProtNLM"/>
    </source>
</evidence>
<comment type="caution">
    <text evidence="1">The sequence shown here is derived from an EMBL/GenBank/DDBJ whole genome shotgun (WGS) entry which is preliminary data.</text>
</comment>
<dbReference type="AlphaFoldDB" id="A0A5C5ZB61"/>
<evidence type="ECO:0000313" key="2">
    <source>
        <dbReference type="Proteomes" id="UP000315010"/>
    </source>
</evidence>
<proteinExistence type="predicted"/>
<evidence type="ECO:0000313" key="1">
    <source>
        <dbReference type="EMBL" id="TWT84544.1"/>
    </source>
</evidence>
<protein>
    <recommendedName>
        <fullName evidence="3">Beta-lactamase</fullName>
    </recommendedName>
</protein>
<dbReference type="Proteomes" id="UP000315010">
    <property type="component" value="Unassembled WGS sequence"/>
</dbReference>
<organism evidence="1 2">
    <name type="scientific">Novipirellula herctigrandis</name>
    <dbReference type="NCBI Taxonomy" id="2527986"/>
    <lineage>
        <taxon>Bacteria</taxon>
        <taxon>Pseudomonadati</taxon>
        <taxon>Planctomycetota</taxon>
        <taxon>Planctomycetia</taxon>
        <taxon>Pirellulales</taxon>
        <taxon>Pirellulaceae</taxon>
        <taxon>Novipirellula</taxon>
    </lineage>
</organism>
<dbReference type="RefSeq" id="WP_419194924.1">
    <property type="nucleotide sequence ID" value="NZ_SJPJ01000001.1"/>
</dbReference>
<sequence>MGSFQFDFVTKDGDFGKGGYQGQSLYISPSKNLVVASFATCEKHDSFKFARAIRKALR</sequence>
<dbReference type="EMBL" id="SJPJ01000001">
    <property type="protein sequence ID" value="TWT84544.1"/>
    <property type="molecule type" value="Genomic_DNA"/>
</dbReference>
<keyword evidence="2" id="KW-1185">Reference proteome</keyword>
<reference evidence="1 2" key="1">
    <citation type="submission" date="2019-02" db="EMBL/GenBank/DDBJ databases">
        <title>Deep-cultivation of Planctomycetes and their phenomic and genomic characterization uncovers novel biology.</title>
        <authorList>
            <person name="Wiegand S."/>
            <person name="Jogler M."/>
            <person name="Boedeker C."/>
            <person name="Pinto D."/>
            <person name="Vollmers J."/>
            <person name="Rivas-Marin E."/>
            <person name="Kohn T."/>
            <person name="Peeters S.H."/>
            <person name="Heuer A."/>
            <person name="Rast P."/>
            <person name="Oberbeckmann S."/>
            <person name="Bunk B."/>
            <person name="Jeske O."/>
            <person name="Meyerdierks A."/>
            <person name="Storesund J.E."/>
            <person name="Kallscheuer N."/>
            <person name="Luecker S."/>
            <person name="Lage O.M."/>
            <person name="Pohl T."/>
            <person name="Merkel B.J."/>
            <person name="Hornburger P."/>
            <person name="Mueller R.-W."/>
            <person name="Bruemmer F."/>
            <person name="Labrenz M."/>
            <person name="Spormann A.M."/>
            <person name="Op Den Camp H."/>
            <person name="Overmann J."/>
            <person name="Amann R."/>
            <person name="Jetten M.S.M."/>
            <person name="Mascher T."/>
            <person name="Medema M.H."/>
            <person name="Devos D.P."/>
            <person name="Kaster A.-K."/>
            <person name="Ovreas L."/>
            <person name="Rohde M."/>
            <person name="Galperin M.Y."/>
            <person name="Jogler C."/>
        </authorList>
    </citation>
    <scope>NUCLEOTIDE SEQUENCE [LARGE SCALE GENOMIC DNA]</scope>
    <source>
        <strain evidence="1 2">CA13</strain>
    </source>
</reference>
<name>A0A5C5ZB61_9BACT</name>